<evidence type="ECO:0000256" key="2">
    <source>
        <dbReference type="ARBA" id="ARBA00022448"/>
    </source>
</evidence>
<evidence type="ECO:0000256" key="7">
    <source>
        <dbReference type="SAM" id="Phobius"/>
    </source>
</evidence>
<evidence type="ECO:0000256" key="4">
    <source>
        <dbReference type="ARBA" id="ARBA00022982"/>
    </source>
</evidence>
<dbReference type="PANTHER" id="PTHR47281:SF1">
    <property type="entry name" value="OS09G0557700 PROTEIN"/>
    <property type="match status" value="1"/>
</dbReference>
<dbReference type="Gene3D" id="1.20.120.1770">
    <property type="match status" value="1"/>
</dbReference>
<dbReference type="OrthoDB" id="47138at2759"/>
<feature type="chain" id="PRO_5040200288" evidence="8">
    <location>
        <begin position="21"/>
        <end position="397"/>
    </location>
</feature>
<evidence type="ECO:0000256" key="6">
    <source>
        <dbReference type="ARBA" id="ARBA00023136"/>
    </source>
</evidence>
<gene>
    <name evidence="10" type="ORF">SEMRO_738_G195250.1</name>
</gene>
<evidence type="ECO:0000256" key="1">
    <source>
        <dbReference type="ARBA" id="ARBA00004370"/>
    </source>
</evidence>
<feature type="transmembrane region" description="Helical" evidence="7">
    <location>
        <begin position="320"/>
        <end position="343"/>
    </location>
</feature>
<reference evidence="10" key="1">
    <citation type="submission" date="2020-06" db="EMBL/GenBank/DDBJ databases">
        <authorList>
            <consortium name="Plant Systems Biology data submission"/>
        </authorList>
    </citation>
    <scope>NUCLEOTIDE SEQUENCE</scope>
    <source>
        <strain evidence="10">D6</strain>
    </source>
</reference>
<evidence type="ECO:0000256" key="3">
    <source>
        <dbReference type="ARBA" id="ARBA00022692"/>
    </source>
</evidence>
<feature type="transmembrane region" description="Helical" evidence="7">
    <location>
        <begin position="355"/>
        <end position="374"/>
    </location>
</feature>
<feature type="transmembrane region" description="Helical" evidence="7">
    <location>
        <begin position="276"/>
        <end position="300"/>
    </location>
</feature>
<keyword evidence="11" id="KW-1185">Reference proteome</keyword>
<dbReference type="PANTHER" id="PTHR47281">
    <property type="entry name" value="OS09G0557700 PROTEIN"/>
    <property type="match status" value="1"/>
</dbReference>
<evidence type="ECO:0000259" key="9">
    <source>
        <dbReference type="PROSITE" id="PS50939"/>
    </source>
</evidence>
<keyword evidence="3 7" id="KW-0812">Transmembrane</keyword>
<comment type="subcellular location">
    <subcellularLocation>
        <location evidence="1">Membrane</location>
    </subcellularLocation>
</comment>
<keyword evidence="4" id="KW-0249">Electron transport</keyword>
<keyword evidence="8" id="KW-0732">Signal</keyword>
<keyword evidence="5 7" id="KW-1133">Transmembrane helix</keyword>
<evidence type="ECO:0000313" key="11">
    <source>
        <dbReference type="Proteomes" id="UP001153069"/>
    </source>
</evidence>
<evidence type="ECO:0000256" key="5">
    <source>
        <dbReference type="ARBA" id="ARBA00022989"/>
    </source>
</evidence>
<dbReference type="Proteomes" id="UP001153069">
    <property type="component" value="Unassembled WGS sequence"/>
</dbReference>
<dbReference type="InterPro" id="IPR006593">
    <property type="entry name" value="Cyt_b561/ferric_Rdtase_TM"/>
</dbReference>
<feature type="signal peptide" evidence="8">
    <location>
        <begin position="1"/>
        <end position="20"/>
    </location>
</feature>
<evidence type="ECO:0000313" key="10">
    <source>
        <dbReference type="EMBL" id="CAB9515782.1"/>
    </source>
</evidence>
<dbReference type="GO" id="GO:0016020">
    <property type="term" value="C:membrane"/>
    <property type="evidence" value="ECO:0007669"/>
    <property type="project" value="UniProtKB-SubCell"/>
</dbReference>
<dbReference type="InterPro" id="IPR045879">
    <property type="entry name" value="B561A"/>
</dbReference>
<feature type="domain" description="Cytochrome b561" evidence="9">
    <location>
        <begin position="173"/>
        <end position="378"/>
    </location>
</feature>
<feature type="transmembrane region" description="Helical" evidence="7">
    <location>
        <begin position="244"/>
        <end position="264"/>
    </location>
</feature>
<accession>A0A9N8E6U8</accession>
<dbReference type="CDD" id="cd08760">
    <property type="entry name" value="Cyt_b561_FRRS1_like"/>
    <property type="match status" value="1"/>
</dbReference>
<comment type="caution">
    <text evidence="10">The sequence shown here is derived from an EMBL/GenBank/DDBJ whole genome shotgun (WGS) entry which is preliminary data.</text>
</comment>
<dbReference type="Pfam" id="PF03188">
    <property type="entry name" value="Cytochrom_B561"/>
    <property type="match status" value="1"/>
</dbReference>
<feature type="transmembrane region" description="Helical" evidence="7">
    <location>
        <begin position="210"/>
        <end position="232"/>
    </location>
</feature>
<keyword evidence="2" id="KW-0813">Transport</keyword>
<evidence type="ECO:0000256" key="8">
    <source>
        <dbReference type="SAM" id="SignalP"/>
    </source>
</evidence>
<dbReference type="SMART" id="SM00665">
    <property type="entry name" value="B561"/>
    <property type="match status" value="1"/>
</dbReference>
<dbReference type="EMBL" id="CAICTM010000737">
    <property type="protein sequence ID" value="CAB9515782.1"/>
    <property type="molecule type" value="Genomic_DNA"/>
</dbReference>
<organism evidence="10 11">
    <name type="scientific">Seminavis robusta</name>
    <dbReference type="NCBI Taxonomy" id="568900"/>
    <lineage>
        <taxon>Eukaryota</taxon>
        <taxon>Sar</taxon>
        <taxon>Stramenopiles</taxon>
        <taxon>Ochrophyta</taxon>
        <taxon>Bacillariophyta</taxon>
        <taxon>Bacillariophyceae</taxon>
        <taxon>Bacillariophycidae</taxon>
        <taxon>Naviculales</taxon>
        <taxon>Naviculaceae</taxon>
        <taxon>Seminavis</taxon>
    </lineage>
</organism>
<sequence>MKTTSLLLLTALLSGGAVMAQTQPPQAATSTASAFQVGDEICVEGYVMDFFCIERGTLLDNPRVMTLEEPERHSVHCLVDIRPCFNSPFEVLYQLPDSQITSNLRYARGWRLDDASKEQTIALARSVGRPNADQRCTSCTGEGSLDEGFHAGIVATVVEVAADSPAVISIQQIQHTMQGDGYCQGLGLVAAAPGAVIVDSGSNFDQVARLHGALMLIGWGWLLPSGVIVAKFFKHRPDGLWFQIHRACQIIGLLCTILGFAIGVNNFDAFGAKGEISYTHAVLGTTTMVLGMFQPLNAFIRPHKNEEGEAPSALRTVWELVHKGCGYSAIVLAVATIGIGTTLLPTENDQRAYQMAYGIGGGILLLGLLGYTLFDKSNYQEVSQTNKDATENADNHA</sequence>
<protein>
    <submittedName>
        <fullName evidence="10">B561 and DOMON domain-containing protein</fullName>
    </submittedName>
</protein>
<dbReference type="PROSITE" id="PS50939">
    <property type="entry name" value="CYTOCHROME_B561"/>
    <property type="match status" value="1"/>
</dbReference>
<dbReference type="AlphaFoldDB" id="A0A9N8E6U8"/>
<keyword evidence="6 7" id="KW-0472">Membrane</keyword>
<proteinExistence type="predicted"/>
<name>A0A9N8E6U8_9STRA</name>